<name>A0A1H9W294_9BACI</name>
<evidence type="ECO:0008006" key="5">
    <source>
        <dbReference type="Google" id="ProtNLM"/>
    </source>
</evidence>
<keyword evidence="2" id="KW-0812">Transmembrane</keyword>
<evidence type="ECO:0000313" key="3">
    <source>
        <dbReference type="EMBL" id="SES27633.1"/>
    </source>
</evidence>
<feature type="region of interest" description="Disordered" evidence="1">
    <location>
        <begin position="101"/>
        <end position="125"/>
    </location>
</feature>
<dbReference type="AlphaFoldDB" id="A0A1H9W294"/>
<keyword evidence="2" id="KW-1133">Transmembrane helix</keyword>
<keyword evidence="2" id="KW-0472">Membrane</keyword>
<organism evidence="3 4">
    <name type="scientific">Gracilibacillus ureilyticus</name>
    <dbReference type="NCBI Taxonomy" id="531814"/>
    <lineage>
        <taxon>Bacteria</taxon>
        <taxon>Bacillati</taxon>
        <taxon>Bacillota</taxon>
        <taxon>Bacilli</taxon>
        <taxon>Bacillales</taxon>
        <taxon>Bacillaceae</taxon>
        <taxon>Gracilibacillus</taxon>
    </lineage>
</organism>
<gene>
    <name evidence="3" type="ORF">SAMN04487944_1325</name>
</gene>
<sequence>MKTIIRMIPIIFLLCAVFPIQSRALSCEEVKEPVIDHYDLAVAGTVLEVSKNKVMIEVEQSWKREVSSPLIFHTDLTWGFGFEKDRHYLIYLDERNGDYDNSPCSPVERGDAPERLGNMEPMSPEEDGNAGLKMWMLFRIEKIVLFGVLLIVTLGIIILYSYRKRIQLKG</sequence>
<dbReference type="Proteomes" id="UP000199687">
    <property type="component" value="Unassembled WGS sequence"/>
</dbReference>
<evidence type="ECO:0000256" key="1">
    <source>
        <dbReference type="SAM" id="MobiDB-lite"/>
    </source>
</evidence>
<proteinExistence type="predicted"/>
<dbReference type="EMBL" id="FOGL01000032">
    <property type="protein sequence ID" value="SES27633.1"/>
    <property type="molecule type" value="Genomic_DNA"/>
</dbReference>
<dbReference type="OrthoDB" id="8221747at2"/>
<protein>
    <recommendedName>
        <fullName evidence="5">Tissue inhibitor of metalloproteinase</fullName>
    </recommendedName>
</protein>
<accession>A0A1H9W294</accession>
<evidence type="ECO:0000256" key="2">
    <source>
        <dbReference type="SAM" id="Phobius"/>
    </source>
</evidence>
<feature type="transmembrane region" description="Helical" evidence="2">
    <location>
        <begin position="143"/>
        <end position="162"/>
    </location>
</feature>
<keyword evidence="4" id="KW-1185">Reference proteome</keyword>
<reference evidence="3 4" key="1">
    <citation type="submission" date="2016-10" db="EMBL/GenBank/DDBJ databases">
        <authorList>
            <person name="de Groot N.N."/>
        </authorList>
    </citation>
    <scope>NUCLEOTIDE SEQUENCE [LARGE SCALE GENOMIC DNA]</scope>
    <source>
        <strain evidence="3 4">CGMCC 1.7727</strain>
    </source>
</reference>
<dbReference type="RefSeq" id="WP_089744347.1">
    <property type="nucleotide sequence ID" value="NZ_FOGL01000032.1"/>
</dbReference>
<evidence type="ECO:0000313" key="4">
    <source>
        <dbReference type="Proteomes" id="UP000199687"/>
    </source>
</evidence>